<name>A0A4Z2IL21_9TELE</name>
<evidence type="ECO:0000256" key="1">
    <source>
        <dbReference type="SAM" id="MobiDB-lite"/>
    </source>
</evidence>
<sequence length="122" mass="12975">MSPPLGSDSPAPLYASANVAVQTDQRRAAPASKTAVPRSAKRGEAGVDRAVVFVLDNCYFPLARQVHTASSVGTSAVVCAGRCRLGLTQAIEPTIAPRSFFRPNTSFCMDEARLIRIKALDI</sequence>
<organism evidence="2 3">
    <name type="scientific">Liparis tanakae</name>
    <name type="common">Tanaka's snailfish</name>
    <dbReference type="NCBI Taxonomy" id="230148"/>
    <lineage>
        <taxon>Eukaryota</taxon>
        <taxon>Metazoa</taxon>
        <taxon>Chordata</taxon>
        <taxon>Craniata</taxon>
        <taxon>Vertebrata</taxon>
        <taxon>Euteleostomi</taxon>
        <taxon>Actinopterygii</taxon>
        <taxon>Neopterygii</taxon>
        <taxon>Teleostei</taxon>
        <taxon>Neoteleostei</taxon>
        <taxon>Acanthomorphata</taxon>
        <taxon>Eupercaria</taxon>
        <taxon>Perciformes</taxon>
        <taxon>Cottioidei</taxon>
        <taxon>Cottales</taxon>
        <taxon>Liparidae</taxon>
        <taxon>Liparis</taxon>
    </lineage>
</organism>
<comment type="caution">
    <text evidence="2">The sequence shown here is derived from an EMBL/GenBank/DDBJ whole genome shotgun (WGS) entry which is preliminary data.</text>
</comment>
<proteinExistence type="predicted"/>
<accession>A0A4Z2IL21</accession>
<reference evidence="2 3" key="1">
    <citation type="submission" date="2019-03" db="EMBL/GenBank/DDBJ databases">
        <title>First draft genome of Liparis tanakae, snailfish: a comprehensive survey of snailfish specific genes.</title>
        <authorList>
            <person name="Kim W."/>
            <person name="Song I."/>
            <person name="Jeong J.-H."/>
            <person name="Kim D."/>
            <person name="Kim S."/>
            <person name="Ryu S."/>
            <person name="Song J.Y."/>
            <person name="Lee S.K."/>
        </authorList>
    </citation>
    <scope>NUCLEOTIDE SEQUENCE [LARGE SCALE GENOMIC DNA]</scope>
    <source>
        <tissue evidence="2">Muscle</tissue>
    </source>
</reference>
<feature type="region of interest" description="Disordered" evidence="1">
    <location>
        <begin position="24"/>
        <end position="43"/>
    </location>
</feature>
<dbReference type="EMBL" id="SRLO01000072">
    <property type="protein sequence ID" value="TNN78606.1"/>
    <property type="molecule type" value="Genomic_DNA"/>
</dbReference>
<dbReference type="Proteomes" id="UP000314294">
    <property type="component" value="Unassembled WGS sequence"/>
</dbReference>
<dbReference type="AlphaFoldDB" id="A0A4Z2IL21"/>
<protein>
    <submittedName>
        <fullName evidence="2">Uncharacterized protein</fullName>
    </submittedName>
</protein>
<evidence type="ECO:0000313" key="3">
    <source>
        <dbReference type="Proteomes" id="UP000314294"/>
    </source>
</evidence>
<keyword evidence="3" id="KW-1185">Reference proteome</keyword>
<evidence type="ECO:0000313" key="2">
    <source>
        <dbReference type="EMBL" id="TNN78606.1"/>
    </source>
</evidence>
<gene>
    <name evidence="2" type="ORF">EYF80_011201</name>
</gene>